<evidence type="ECO:0000313" key="3">
    <source>
        <dbReference type="Proteomes" id="UP001497516"/>
    </source>
</evidence>
<name>A0AAV2D1R8_9ROSI</name>
<reference evidence="2 3" key="1">
    <citation type="submission" date="2024-04" db="EMBL/GenBank/DDBJ databases">
        <authorList>
            <person name="Fracassetti M."/>
        </authorList>
    </citation>
    <scope>NUCLEOTIDE SEQUENCE [LARGE SCALE GENOMIC DNA]</scope>
</reference>
<evidence type="ECO:0000313" key="2">
    <source>
        <dbReference type="EMBL" id="CAL1361711.1"/>
    </source>
</evidence>
<evidence type="ECO:0000256" key="1">
    <source>
        <dbReference type="SAM" id="MobiDB-lite"/>
    </source>
</evidence>
<dbReference type="Proteomes" id="UP001497516">
    <property type="component" value="Chromosome 10"/>
</dbReference>
<sequence length="74" mass="8754">MYRRLFVGGSGFVIATGRRKYWVRRHRRLSPLLCYRRRRRRCGEPRGRFPTSPNIDSSRSLHVASAAQDYSRSI</sequence>
<feature type="compositionally biased region" description="Polar residues" evidence="1">
    <location>
        <begin position="51"/>
        <end position="60"/>
    </location>
</feature>
<accession>A0AAV2D1R8</accession>
<keyword evidence="3" id="KW-1185">Reference proteome</keyword>
<protein>
    <submittedName>
        <fullName evidence="2">Uncharacterized protein</fullName>
    </submittedName>
</protein>
<gene>
    <name evidence="2" type="ORF">LTRI10_LOCUS9075</name>
</gene>
<dbReference type="AlphaFoldDB" id="A0AAV2D1R8"/>
<dbReference type="EMBL" id="OZ034814">
    <property type="protein sequence ID" value="CAL1361711.1"/>
    <property type="molecule type" value="Genomic_DNA"/>
</dbReference>
<organism evidence="2 3">
    <name type="scientific">Linum trigynum</name>
    <dbReference type="NCBI Taxonomy" id="586398"/>
    <lineage>
        <taxon>Eukaryota</taxon>
        <taxon>Viridiplantae</taxon>
        <taxon>Streptophyta</taxon>
        <taxon>Embryophyta</taxon>
        <taxon>Tracheophyta</taxon>
        <taxon>Spermatophyta</taxon>
        <taxon>Magnoliopsida</taxon>
        <taxon>eudicotyledons</taxon>
        <taxon>Gunneridae</taxon>
        <taxon>Pentapetalae</taxon>
        <taxon>rosids</taxon>
        <taxon>fabids</taxon>
        <taxon>Malpighiales</taxon>
        <taxon>Linaceae</taxon>
        <taxon>Linum</taxon>
    </lineage>
</organism>
<proteinExistence type="predicted"/>
<feature type="region of interest" description="Disordered" evidence="1">
    <location>
        <begin position="43"/>
        <end position="74"/>
    </location>
</feature>